<comment type="caution">
    <text evidence="2">The sequence shown here is derived from an EMBL/GenBank/DDBJ whole genome shotgun (WGS) entry which is preliminary data.</text>
</comment>
<organism evidence="2 3">
    <name type="scientific">Portunus trituberculatus</name>
    <name type="common">Swimming crab</name>
    <name type="synonym">Neptunus trituberculatus</name>
    <dbReference type="NCBI Taxonomy" id="210409"/>
    <lineage>
        <taxon>Eukaryota</taxon>
        <taxon>Metazoa</taxon>
        <taxon>Ecdysozoa</taxon>
        <taxon>Arthropoda</taxon>
        <taxon>Crustacea</taxon>
        <taxon>Multicrustacea</taxon>
        <taxon>Malacostraca</taxon>
        <taxon>Eumalacostraca</taxon>
        <taxon>Eucarida</taxon>
        <taxon>Decapoda</taxon>
        <taxon>Pleocyemata</taxon>
        <taxon>Brachyura</taxon>
        <taxon>Eubrachyura</taxon>
        <taxon>Portunoidea</taxon>
        <taxon>Portunidae</taxon>
        <taxon>Portuninae</taxon>
        <taxon>Portunus</taxon>
    </lineage>
</organism>
<dbReference type="OrthoDB" id="2019917at2759"/>
<dbReference type="EMBL" id="VSRR010063322">
    <property type="protein sequence ID" value="MPC83734.1"/>
    <property type="molecule type" value="Genomic_DNA"/>
</dbReference>
<sequence>MKLITTWRGTVGYAPNDEISAMLCLPLISQKQSSTGGPDWTCIIVGFTSGYVAMYTEVTQEKCTVEFR</sequence>
<keyword evidence="3" id="KW-1185">Reference proteome</keyword>
<evidence type="ECO:0000313" key="3">
    <source>
        <dbReference type="Proteomes" id="UP000324222"/>
    </source>
</evidence>
<dbReference type="PANTHER" id="PTHR12472">
    <property type="entry name" value="RAB3-GAP REGULATORY DOMAIN"/>
    <property type="match status" value="1"/>
</dbReference>
<dbReference type="AlphaFoldDB" id="A0A5B7IU63"/>
<accession>A0A5B7IU63</accession>
<protein>
    <submittedName>
        <fullName evidence="2">Rab3 GTPase-activating protein non-catalytic subunit</fullName>
    </submittedName>
</protein>
<gene>
    <name evidence="2" type="primary">Rab3gap2_0</name>
    <name evidence="2" type="ORF">E2C01_078450</name>
</gene>
<name>A0A5B7IU63_PORTR</name>
<dbReference type="InterPro" id="IPR026059">
    <property type="entry name" value="Rab3GAP2"/>
</dbReference>
<reference evidence="2 3" key="1">
    <citation type="submission" date="2019-05" db="EMBL/GenBank/DDBJ databases">
        <title>Another draft genome of Portunus trituberculatus and its Hox gene families provides insights of decapod evolution.</title>
        <authorList>
            <person name="Jeong J.-H."/>
            <person name="Song I."/>
            <person name="Kim S."/>
            <person name="Choi T."/>
            <person name="Kim D."/>
            <person name="Ryu S."/>
            <person name="Kim W."/>
        </authorList>
    </citation>
    <scope>NUCLEOTIDE SEQUENCE [LARGE SCALE GENOMIC DNA]</scope>
    <source>
        <tissue evidence="2">Muscle</tissue>
    </source>
</reference>
<dbReference type="Proteomes" id="UP000324222">
    <property type="component" value="Unassembled WGS sequence"/>
</dbReference>
<dbReference type="Pfam" id="PF14655">
    <property type="entry name" value="RAB3GAP2_N"/>
    <property type="match status" value="1"/>
</dbReference>
<evidence type="ECO:0000313" key="2">
    <source>
        <dbReference type="EMBL" id="MPC83734.1"/>
    </source>
</evidence>
<dbReference type="PANTHER" id="PTHR12472:SF0">
    <property type="entry name" value="RAB3 GTPASE-ACTIVATING PROTEIN NON-CATALYTIC SUBUNIT"/>
    <property type="match status" value="1"/>
</dbReference>
<dbReference type="InterPro" id="IPR032839">
    <property type="entry name" value="RAB3GAP_N"/>
</dbReference>
<proteinExistence type="predicted"/>
<evidence type="ECO:0000259" key="1">
    <source>
        <dbReference type="Pfam" id="PF14655"/>
    </source>
</evidence>
<feature type="domain" description="Rab3-GAP regulatory subunit N-terminal" evidence="1">
    <location>
        <begin position="5"/>
        <end position="58"/>
    </location>
</feature>